<dbReference type="RefSeq" id="XP_062632111.1">
    <property type="nucleotide sequence ID" value="XM_062776127.1"/>
</dbReference>
<proteinExistence type="predicted"/>
<organism evidence="2 3">
    <name type="scientific">Vanrija pseudolonga</name>
    <dbReference type="NCBI Taxonomy" id="143232"/>
    <lineage>
        <taxon>Eukaryota</taxon>
        <taxon>Fungi</taxon>
        <taxon>Dikarya</taxon>
        <taxon>Basidiomycota</taxon>
        <taxon>Agaricomycotina</taxon>
        <taxon>Tremellomycetes</taxon>
        <taxon>Trichosporonales</taxon>
        <taxon>Trichosporonaceae</taxon>
        <taxon>Vanrija</taxon>
    </lineage>
</organism>
<evidence type="ECO:0000313" key="3">
    <source>
        <dbReference type="Proteomes" id="UP000827549"/>
    </source>
</evidence>
<reference evidence="2" key="1">
    <citation type="submission" date="2023-10" db="EMBL/GenBank/DDBJ databases">
        <authorList>
            <person name="Noh H."/>
        </authorList>
    </citation>
    <scope>NUCLEOTIDE SEQUENCE</scope>
    <source>
        <strain evidence="2">DUCC4014</strain>
    </source>
</reference>
<sequence length="372" mass="41592">MTTPQPDGYPPRKRRRLSARPSSSHHDVASLLPNSQGSQAGPQAVPPPPLQLDCSTPSPISYQYHANIMDTIVTFAAPQTLLALRATCHDLRISVERSLFGMVVEGHAVACCGGWRGSFYGVSSRTLSLLYSMSKAASLLGPVAVLPTTTSTLSKVTITVNGEHLSNLLIPFRFRILEVVVLKAPPHQQTPVYIPKVTEVDVIHWPVDWTGVNLKAGPHIWPLTRPILRGGTDADYVAYIRRFRNNRPTLSQITMILQGPAVDGTPEQLNSIVNRTFYPLIYQSVRFSRLVVVGLDSMFHTAGRETILWLKHMIWHNLFRALRRMGEMPRRVTIHFISKAEWYARLMPINPRPEPRPPPALETLMGRLSLVD</sequence>
<evidence type="ECO:0000256" key="1">
    <source>
        <dbReference type="SAM" id="MobiDB-lite"/>
    </source>
</evidence>
<dbReference type="GeneID" id="87812735"/>
<protein>
    <submittedName>
        <fullName evidence="2">Uncharacterized protein</fullName>
    </submittedName>
</protein>
<evidence type="ECO:0000313" key="2">
    <source>
        <dbReference type="EMBL" id="WOO86085.1"/>
    </source>
</evidence>
<dbReference type="Proteomes" id="UP000827549">
    <property type="component" value="Chromosome 7"/>
</dbReference>
<name>A0AAF1BQF9_9TREE</name>
<gene>
    <name evidence="2" type="ORF">LOC62_07G009574</name>
</gene>
<keyword evidence="3" id="KW-1185">Reference proteome</keyword>
<feature type="compositionally biased region" description="Polar residues" evidence="1">
    <location>
        <begin position="32"/>
        <end position="41"/>
    </location>
</feature>
<dbReference type="EMBL" id="CP086720">
    <property type="protein sequence ID" value="WOO86085.1"/>
    <property type="molecule type" value="Genomic_DNA"/>
</dbReference>
<accession>A0AAF1BQF9</accession>
<dbReference type="AlphaFoldDB" id="A0AAF1BQF9"/>
<feature type="region of interest" description="Disordered" evidence="1">
    <location>
        <begin position="1"/>
        <end position="52"/>
    </location>
</feature>